<dbReference type="EMBL" id="JANBPW010002467">
    <property type="protein sequence ID" value="KAJ1940713.1"/>
    <property type="molecule type" value="Genomic_DNA"/>
</dbReference>
<keyword evidence="2" id="KW-1185">Reference proteome</keyword>
<feature type="non-terminal residue" evidence="1">
    <location>
        <position position="345"/>
    </location>
</feature>
<protein>
    <submittedName>
        <fullName evidence="1">Uncharacterized protein</fullName>
    </submittedName>
</protein>
<accession>A0ACC1J7P9</accession>
<name>A0ACC1J7P9_9FUNG</name>
<gene>
    <name evidence="1" type="ORF">FBU59_003728</name>
</gene>
<sequence>MGIFAPANQVRVYLARMFSHRLTSCLMTTLLLAYFCTCASEDLDTPEPRGLFKAWPEAIRTFLFVVFTIEALARIVVTGFLFDQRFTPTDLYINIMSKTPVIKWFWIPKNTSEKNESCKKRRRRRKHRLSQRGDRSSAPIVLQKPPKLQVPERTNRIASASGDRQRSVGDMATTQGSSLSPSVIPSSTSRSSYTVSTISGIIHDISVQPTRNTRIRPGSSRPSTPHGSPELSDEEPAINGHQRRRRHRSRSASASASDRSASPYDGYSSGGTHPSRRQSVASNESLYSYWHGMSRDIPTGSPMADVYTAGPMRPFLRHTFNRLDLLSTVSFWIGAIIAATGKHNQ</sequence>
<organism evidence="1 2">
    <name type="scientific">Linderina macrospora</name>
    <dbReference type="NCBI Taxonomy" id="4868"/>
    <lineage>
        <taxon>Eukaryota</taxon>
        <taxon>Fungi</taxon>
        <taxon>Fungi incertae sedis</taxon>
        <taxon>Zoopagomycota</taxon>
        <taxon>Kickxellomycotina</taxon>
        <taxon>Kickxellomycetes</taxon>
        <taxon>Kickxellales</taxon>
        <taxon>Kickxellaceae</taxon>
        <taxon>Linderina</taxon>
    </lineage>
</organism>
<comment type="caution">
    <text evidence="1">The sequence shown here is derived from an EMBL/GenBank/DDBJ whole genome shotgun (WGS) entry which is preliminary data.</text>
</comment>
<evidence type="ECO:0000313" key="2">
    <source>
        <dbReference type="Proteomes" id="UP001150603"/>
    </source>
</evidence>
<reference evidence="1" key="1">
    <citation type="submission" date="2022-07" db="EMBL/GenBank/DDBJ databases">
        <title>Phylogenomic reconstructions and comparative analyses of Kickxellomycotina fungi.</title>
        <authorList>
            <person name="Reynolds N.K."/>
            <person name="Stajich J.E."/>
            <person name="Barry K."/>
            <person name="Grigoriev I.V."/>
            <person name="Crous P."/>
            <person name="Smith M.E."/>
        </authorList>
    </citation>
    <scope>NUCLEOTIDE SEQUENCE</scope>
    <source>
        <strain evidence="1">NRRL 5244</strain>
    </source>
</reference>
<evidence type="ECO:0000313" key="1">
    <source>
        <dbReference type="EMBL" id="KAJ1940713.1"/>
    </source>
</evidence>
<proteinExistence type="predicted"/>
<dbReference type="Proteomes" id="UP001150603">
    <property type="component" value="Unassembled WGS sequence"/>
</dbReference>